<protein>
    <submittedName>
        <fullName evidence="1">Uncharacterized protein</fullName>
    </submittedName>
</protein>
<dbReference type="OrthoDB" id="2199862at2"/>
<evidence type="ECO:0000313" key="1">
    <source>
        <dbReference type="EMBL" id="OTN77908.1"/>
    </source>
</evidence>
<organism evidence="1 2">
    <name type="scientific">Candidatus Enterococcus testudinis</name>
    <dbReference type="NCBI Taxonomy" id="1834191"/>
    <lineage>
        <taxon>Bacteria</taxon>
        <taxon>Bacillati</taxon>
        <taxon>Bacillota</taxon>
        <taxon>Bacilli</taxon>
        <taxon>Lactobacillales</taxon>
        <taxon>Enterococcaceae</taxon>
        <taxon>Enterococcus</taxon>
    </lineage>
</organism>
<keyword evidence="2" id="KW-1185">Reference proteome</keyword>
<dbReference type="AlphaFoldDB" id="A0A242AA50"/>
<dbReference type="Proteomes" id="UP000195043">
    <property type="component" value="Unassembled WGS sequence"/>
</dbReference>
<name>A0A242AA50_9ENTE</name>
<gene>
    <name evidence="1" type="ORF">A5886_003009</name>
</gene>
<reference evidence="1 2" key="1">
    <citation type="submission" date="2017-05" db="EMBL/GenBank/DDBJ databases">
        <title>The Genome Sequence of Enterococcus sp. 8G7_MSG3316.</title>
        <authorList>
            <consortium name="The Broad Institute Genomics Platform"/>
            <consortium name="The Broad Institute Genomic Center for Infectious Diseases"/>
            <person name="Earl A."/>
            <person name="Manson A."/>
            <person name="Schwartman J."/>
            <person name="Gilmore M."/>
            <person name="Abouelleil A."/>
            <person name="Cao P."/>
            <person name="Chapman S."/>
            <person name="Cusick C."/>
            <person name="Shea T."/>
            <person name="Young S."/>
            <person name="Neafsey D."/>
            <person name="Nusbaum C."/>
            <person name="Birren B."/>
        </authorList>
    </citation>
    <scope>NUCLEOTIDE SEQUENCE [LARGE SCALE GENOMIC DNA]</scope>
    <source>
        <strain evidence="1 2">8G7_MSG3316</strain>
    </source>
</reference>
<sequence>MDKSSNEAYLYQISTNPIHQNGIFLSMHDQDIGFGFGGELSIVTGMNNSLETTIAAIKNSTIVYISGEVDATTYFELGLAISLGKTVYYVTERGDNAVEALLPYDMAQLNCVSFKTFIQIVEEQL</sequence>
<dbReference type="EMBL" id="NGKU01000001">
    <property type="protein sequence ID" value="OTN77908.1"/>
    <property type="molecule type" value="Genomic_DNA"/>
</dbReference>
<dbReference type="RefSeq" id="WP_086275862.1">
    <property type="nucleotide sequence ID" value="NZ_NGKU01000001.1"/>
</dbReference>
<comment type="caution">
    <text evidence="1">The sequence shown here is derived from an EMBL/GenBank/DDBJ whole genome shotgun (WGS) entry which is preliminary data.</text>
</comment>
<proteinExistence type="predicted"/>
<accession>A0A242AA50</accession>
<evidence type="ECO:0000313" key="2">
    <source>
        <dbReference type="Proteomes" id="UP000195043"/>
    </source>
</evidence>